<proteinExistence type="predicted"/>
<evidence type="ECO:0000256" key="4">
    <source>
        <dbReference type="ARBA" id="ARBA00022553"/>
    </source>
</evidence>
<dbReference type="CDD" id="cd00075">
    <property type="entry name" value="HATPase"/>
    <property type="match status" value="1"/>
</dbReference>
<dbReference type="RefSeq" id="WP_253667759.1">
    <property type="nucleotide sequence ID" value="NZ_JAMTCP010000002.1"/>
</dbReference>
<feature type="chain" id="PRO_5045488341" description="histidine kinase" evidence="11">
    <location>
        <begin position="28"/>
        <end position="451"/>
    </location>
</feature>
<keyword evidence="5" id="KW-0808">Transferase</keyword>
<evidence type="ECO:0000256" key="11">
    <source>
        <dbReference type="SAM" id="SignalP"/>
    </source>
</evidence>
<comment type="subcellular location">
    <subcellularLocation>
        <location evidence="2">Cell membrane</location>
    </subcellularLocation>
</comment>
<dbReference type="InterPro" id="IPR005467">
    <property type="entry name" value="His_kinase_dom"/>
</dbReference>
<evidence type="ECO:0000256" key="3">
    <source>
        <dbReference type="ARBA" id="ARBA00012438"/>
    </source>
</evidence>
<evidence type="ECO:0000256" key="1">
    <source>
        <dbReference type="ARBA" id="ARBA00000085"/>
    </source>
</evidence>
<organism evidence="14 15">
    <name type="scientific">Streptoalloteichus tenebrarius (strain ATCC 17920 / DSM 40477 / JCM 4838 / CBS 697.72 / NBRC 16177 / NCIMB 11028 / NRRL B-12390 / A12253. 1 / ISP 5477)</name>
    <name type="common">Streptomyces tenebrarius</name>
    <dbReference type="NCBI Taxonomy" id="1933"/>
    <lineage>
        <taxon>Bacteria</taxon>
        <taxon>Bacillati</taxon>
        <taxon>Actinomycetota</taxon>
        <taxon>Actinomycetes</taxon>
        <taxon>Pseudonocardiales</taxon>
        <taxon>Pseudonocardiaceae</taxon>
        <taxon>Streptoalloteichus</taxon>
    </lineage>
</organism>
<dbReference type="Pfam" id="PF02518">
    <property type="entry name" value="HATPase_c"/>
    <property type="match status" value="1"/>
</dbReference>
<keyword evidence="11" id="KW-0732">Signal</keyword>
<dbReference type="InterPro" id="IPR003660">
    <property type="entry name" value="HAMP_dom"/>
</dbReference>
<dbReference type="CDD" id="cd06225">
    <property type="entry name" value="HAMP"/>
    <property type="match status" value="1"/>
</dbReference>
<gene>
    <name evidence="14" type="ORF">LX15_000458</name>
</gene>
<dbReference type="Pfam" id="PF00512">
    <property type="entry name" value="HisKA"/>
    <property type="match status" value="1"/>
</dbReference>
<dbReference type="SUPFAM" id="SSF55874">
    <property type="entry name" value="ATPase domain of HSP90 chaperone/DNA topoisomerase II/histidine kinase"/>
    <property type="match status" value="1"/>
</dbReference>
<dbReference type="PROSITE" id="PS50885">
    <property type="entry name" value="HAMP"/>
    <property type="match status" value="1"/>
</dbReference>
<accession>A0ABT1HMP9</accession>
<name>A0ABT1HMP9_STRSD</name>
<dbReference type="PANTHER" id="PTHR45436">
    <property type="entry name" value="SENSOR HISTIDINE KINASE YKOH"/>
    <property type="match status" value="1"/>
</dbReference>
<evidence type="ECO:0000313" key="15">
    <source>
        <dbReference type="Proteomes" id="UP001205311"/>
    </source>
</evidence>
<dbReference type="InterPro" id="IPR004358">
    <property type="entry name" value="Sig_transdc_His_kin-like_C"/>
</dbReference>
<evidence type="ECO:0000259" key="13">
    <source>
        <dbReference type="PROSITE" id="PS50885"/>
    </source>
</evidence>
<dbReference type="Gene3D" id="6.10.340.10">
    <property type="match status" value="1"/>
</dbReference>
<keyword evidence="7 14" id="KW-0418">Kinase</keyword>
<evidence type="ECO:0000256" key="5">
    <source>
        <dbReference type="ARBA" id="ARBA00022679"/>
    </source>
</evidence>
<evidence type="ECO:0000256" key="2">
    <source>
        <dbReference type="ARBA" id="ARBA00004236"/>
    </source>
</evidence>
<evidence type="ECO:0000313" key="14">
    <source>
        <dbReference type="EMBL" id="MCP2256775.1"/>
    </source>
</evidence>
<dbReference type="Gene3D" id="3.30.565.10">
    <property type="entry name" value="Histidine kinase-like ATPase, C-terminal domain"/>
    <property type="match status" value="1"/>
</dbReference>
<evidence type="ECO:0000256" key="9">
    <source>
        <dbReference type="ARBA" id="ARBA00023012"/>
    </source>
</evidence>
<dbReference type="CDD" id="cd00082">
    <property type="entry name" value="HisKA"/>
    <property type="match status" value="1"/>
</dbReference>
<protein>
    <recommendedName>
        <fullName evidence="3">histidine kinase</fullName>
        <ecNumber evidence="3">2.7.13.3</ecNumber>
    </recommendedName>
</protein>
<dbReference type="SMART" id="SM00388">
    <property type="entry name" value="HisKA"/>
    <property type="match status" value="1"/>
</dbReference>
<dbReference type="Proteomes" id="UP001205311">
    <property type="component" value="Unassembled WGS sequence"/>
</dbReference>
<evidence type="ECO:0000259" key="12">
    <source>
        <dbReference type="PROSITE" id="PS50109"/>
    </source>
</evidence>
<keyword evidence="9" id="KW-0902">Two-component regulatory system</keyword>
<dbReference type="InterPro" id="IPR036097">
    <property type="entry name" value="HisK_dim/P_sf"/>
</dbReference>
<dbReference type="Pfam" id="PF00672">
    <property type="entry name" value="HAMP"/>
    <property type="match status" value="1"/>
</dbReference>
<keyword evidence="4" id="KW-0597">Phosphoprotein</keyword>
<reference evidence="14 15" key="1">
    <citation type="submission" date="2022-06" db="EMBL/GenBank/DDBJ databases">
        <title>Genomic Encyclopedia of Archaeal and Bacterial Type Strains, Phase II (KMG-II): from individual species to whole genera.</title>
        <authorList>
            <person name="Goeker M."/>
        </authorList>
    </citation>
    <scope>NUCLEOTIDE SEQUENCE [LARGE SCALE GENOMIC DNA]</scope>
    <source>
        <strain evidence="14 15">DSM 40477</strain>
    </source>
</reference>
<feature type="signal peptide" evidence="11">
    <location>
        <begin position="1"/>
        <end position="27"/>
    </location>
</feature>
<dbReference type="PRINTS" id="PR00344">
    <property type="entry name" value="BCTRLSENSOR"/>
</dbReference>
<dbReference type="SUPFAM" id="SSF158472">
    <property type="entry name" value="HAMP domain-like"/>
    <property type="match status" value="1"/>
</dbReference>
<dbReference type="SUPFAM" id="SSF47384">
    <property type="entry name" value="Homodimeric domain of signal transducing histidine kinase"/>
    <property type="match status" value="1"/>
</dbReference>
<dbReference type="InterPro" id="IPR036890">
    <property type="entry name" value="HATPase_C_sf"/>
</dbReference>
<dbReference type="Gene3D" id="1.10.287.130">
    <property type="match status" value="1"/>
</dbReference>
<dbReference type="InterPro" id="IPR050428">
    <property type="entry name" value="TCS_sensor_his_kinase"/>
</dbReference>
<keyword evidence="6" id="KW-0812">Transmembrane</keyword>
<dbReference type="PROSITE" id="PS50109">
    <property type="entry name" value="HIS_KIN"/>
    <property type="match status" value="1"/>
</dbReference>
<dbReference type="SMART" id="SM00304">
    <property type="entry name" value="HAMP"/>
    <property type="match status" value="1"/>
</dbReference>
<feature type="domain" description="HAMP" evidence="13">
    <location>
        <begin position="177"/>
        <end position="230"/>
    </location>
</feature>
<feature type="domain" description="Histidine kinase" evidence="12">
    <location>
        <begin position="245"/>
        <end position="451"/>
    </location>
</feature>
<evidence type="ECO:0000256" key="8">
    <source>
        <dbReference type="ARBA" id="ARBA00022989"/>
    </source>
</evidence>
<comment type="catalytic activity">
    <reaction evidence="1">
        <text>ATP + protein L-histidine = ADP + protein N-phospho-L-histidine.</text>
        <dbReference type="EC" id="2.7.13.3"/>
    </reaction>
</comment>
<keyword evidence="10" id="KW-0472">Membrane</keyword>
<comment type="caution">
    <text evidence="14">The sequence shown here is derived from an EMBL/GenBank/DDBJ whole genome shotgun (WGS) entry which is preliminary data.</text>
</comment>
<evidence type="ECO:0000256" key="10">
    <source>
        <dbReference type="ARBA" id="ARBA00023136"/>
    </source>
</evidence>
<dbReference type="PANTHER" id="PTHR45436:SF5">
    <property type="entry name" value="SENSOR HISTIDINE KINASE TRCS"/>
    <property type="match status" value="1"/>
</dbReference>
<dbReference type="GO" id="GO:0016301">
    <property type="term" value="F:kinase activity"/>
    <property type="evidence" value="ECO:0007669"/>
    <property type="project" value="UniProtKB-KW"/>
</dbReference>
<dbReference type="EMBL" id="JAMTCP010000002">
    <property type="protein sequence ID" value="MCP2256775.1"/>
    <property type="molecule type" value="Genomic_DNA"/>
</dbReference>
<dbReference type="SMART" id="SM00387">
    <property type="entry name" value="HATPase_c"/>
    <property type="match status" value="1"/>
</dbReference>
<evidence type="ECO:0000256" key="6">
    <source>
        <dbReference type="ARBA" id="ARBA00022692"/>
    </source>
</evidence>
<evidence type="ECO:0000256" key="7">
    <source>
        <dbReference type="ARBA" id="ARBA00022777"/>
    </source>
</evidence>
<dbReference type="InterPro" id="IPR003661">
    <property type="entry name" value="HisK_dim/P_dom"/>
</dbReference>
<keyword evidence="8" id="KW-1133">Transmembrane helix</keyword>
<dbReference type="EC" id="2.7.13.3" evidence="3"/>
<dbReference type="InterPro" id="IPR003594">
    <property type="entry name" value="HATPase_dom"/>
</dbReference>
<keyword evidence="15" id="KW-1185">Reference proteome</keyword>
<sequence>MSRRRSVRARIALAASAAVAVAVAALAAVAYALVAHELNQEIDRGLNREVTRLRRLEANQPGAWSPSGPCQFLAAPACVQKVGEDGRVVGDGSATLPVPAEAGAVARGEHATYFSDVDLDGHRVRVVTAQLVPGTAVRVAVRADTVDESRNRIGVALLAAGLVGVGVAGLAGWAVARAGLRPVAAFTATAERVAATRDPGHRVELAGDDELARLARSFNTMLTALQEALTARERSLAAQRRLVADASHELRTPLTSLRTNLDLLGRAERLTPDQRTAVVAAARAQVAELSGLVTDLVDLARGDDPDAPPEPTEDLRLDLLVRHCVASAQRDWPAVEFRTALEPTVVDGVPRRLTRAVANLLDNAAKFSPAGGVVLVEVAGRELRVRDHGPGFPPEDLARVFDRFYRAPSARSLPGSGLGLAIVRQVAEVHHATVAAENAPDGGAVVRLRFP</sequence>